<dbReference type="Pfam" id="PF19077">
    <property type="entry name" value="Big_13"/>
    <property type="match status" value="1"/>
</dbReference>
<protein>
    <recommendedName>
        <fullName evidence="2">Bacterial Ig-like domain-containing protein</fullName>
    </recommendedName>
</protein>
<keyword evidence="1" id="KW-0732">Signal</keyword>
<dbReference type="Gene3D" id="6.20.50.90">
    <property type="match status" value="1"/>
</dbReference>
<evidence type="ECO:0000256" key="1">
    <source>
        <dbReference type="SAM" id="SignalP"/>
    </source>
</evidence>
<proteinExistence type="predicted"/>
<dbReference type="Proteomes" id="UP000263418">
    <property type="component" value="Chromosome 3"/>
</dbReference>
<dbReference type="AlphaFoldDB" id="A0AAN1PX31"/>
<organism evidence="3 4">
    <name type="scientific">Vibrio vulnificus</name>
    <dbReference type="NCBI Taxonomy" id="672"/>
    <lineage>
        <taxon>Bacteria</taxon>
        <taxon>Pseudomonadati</taxon>
        <taxon>Pseudomonadota</taxon>
        <taxon>Gammaproteobacteria</taxon>
        <taxon>Vibrionales</taxon>
        <taxon>Vibrionaceae</taxon>
        <taxon>Vibrio</taxon>
    </lineage>
</organism>
<sequence>MKKTLSAIVLVLATATASASVSASELWGYMHPASDTGISSHDHITSDSTPEFVFETIRFECVDYTVINIESGSQQSDQYCHRRGRDDRQMQTVTLPHLEDGHYVMKYLSNKRGTEQKEIKFEIDTVAKYQRTGSPRYNQDTGLFEGGVSLEPNTPFTVTITKSDEPGSNAQDHKLAVNGIADQYGMATFEIKPHRGEGSYDFWINSEDIAGNKQAIKLLSTYTVK</sequence>
<feature type="chain" id="PRO_5042903964" description="Bacterial Ig-like domain-containing protein" evidence="1">
    <location>
        <begin position="24"/>
        <end position="225"/>
    </location>
</feature>
<feature type="signal peptide" evidence="1">
    <location>
        <begin position="1"/>
        <end position="23"/>
    </location>
</feature>
<evidence type="ECO:0000259" key="2">
    <source>
        <dbReference type="Pfam" id="PF19077"/>
    </source>
</evidence>
<evidence type="ECO:0000313" key="4">
    <source>
        <dbReference type="Proteomes" id="UP000263418"/>
    </source>
</evidence>
<evidence type="ECO:0000313" key="3">
    <source>
        <dbReference type="EMBL" id="AXX63966.1"/>
    </source>
</evidence>
<dbReference type="RefSeq" id="WP_118895507.1">
    <property type="nucleotide sequence ID" value="NZ_CP019292.1"/>
</dbReference>
<accession>A0AAN1PX31</accession>
<reference evidence="3 4" key="1">
    <citation type="submission" date="2017-03" db="EMBL/GenBank/DDBJ databases">
        <title>Complete Genome Sequence of Vibrio vulnificus FORC_053.</title>
        <authorList>
            <consortium name="Food-borne Pathogen Omics Research Center"/>
            <person name="Chung H.Y."/>
            <person name="Na E.J."/>
            <person name="Song J.S."/>
            <person name="Kim H."/>
            <person name="Lee J.-H."/>
            <person name="Ryu S."/>
            <person name="Choi S.H."/>
        </authorList>
    </citation>
    <scope>NUCLEOTIDE SEQUENCE [LARGE SCALE GENOMIC DNA]</scope>
    <source>
        <strain evidence="3 4">FORC_053</strain>
    </source>
</reference>
<gene>
    <name evidence="3" type="ORF">FORC53_5627</name>
</gene>
<dbReference type="InterPro" id="IPR044016">
    <property type="entry name" value="Big_13"/>
</dbReference>
<feature type="domain" description="Bacterial Ig-like" evidence="2">
    <location>
        <begin position="30"/>
        <end position="125"/>
    </location>
</feature>
<name>A0AAN1PX31_VIBVL</name>
<dbReference type="EMBL" id="CP019292">
    <property type="protein sequence ID" value="AXX63966.1"/>
    <property type="molecule type" value="Genomic_DNA"/>
</dbReference>